<evidence type="ECO:0000313" key="2">
    <source>
        <dbReference type="EMBL" id="MBF2718247.1"/>
    </source>
</evidence>
<organism evidence="2 3">
    <name type="scientific">Agrobacterium vitis</name>
    <name type="common">Rhizobium vitis</name>
    <dbReference type="NCBI Taxonomy" id="373"/>
    <lineage>
        <taxon>Bacteria</taxon>
        <taxon>Pseudomonadati</taxon>
        <taxon>Pseudomonadota</taxon>
        <taxon>Alphaproteobacteria</taxon>
        <taxon>Hyphomicrobiales</taxon>
        <taxon>Rhizobiaceae</taxon>
        <taxon>Rhizobium/Agrobacterium group</taxon>
        <taxon>Agrobacterium</taxon>
    </lineage>
</organism>
<accession>A0AAE2US97</accession>
<dbReference type="Proteomes" id="UP000655037">
    <property type="component" value="Unassembled WGS sequence"/>
</dbReference>
<name>A0AAE2US97_AGRVI</name>
<dbReference type="SUPFAM" id="SSF53850">
    <property type="entry name" value="Periplasmic binding protein-like II"/>
    <property type="match status" value="1"/>
</dbReference>
<protein>
    <submittedName>
        <fullName evidence="2">Transporter substrate-binding domain-containing protein</fullName>
    </submittedName>
</protein>
<dbReference type="Pfam" id="PF00497">
    <property type="entry name" value="SBP_bac_3"/>
    <property type="match status" value="1"/>
</dbReference>
<evidence type="ECO:0000259" key="1">
    <source>
        <dbReference type="Pfam" id="PF00497"/>
    </source>
</evidence>
<proteinExistence type="predicted"/>
<dbReference type="InterPro" id="IPR001638">
    <property type="entry name" value="Solute-binding_3/MltF_N"/>
</dbReference>
<feature type="domain" description="Solute-binding protein family 3/N-terminal" evidence="1">
    <location>
        <begin position="1"/>
        <end position="64"/>
    </location>
</feature>
<dbReference type="EMBL" id="JACXXJ020000006">
    <property type="protein sequence ID" value="MBF2718247.1"/>
    <property type="molecule type" value="Genomic_DNA"/>
</dbReference>
<dbReference type="Gene3D" id="3.40.190.10">
    <property type="entry name" value="Periplasmic binding protein-like II"/>
    <property type="match status" value="2"/>
</dbReference>
<reference evidence="2" key="1">
    <citation type="submission" date="2020-11" db="EMBL/GenBank/DDBJ databases">
        <title>Agrobacterium vitis strain K377 genome.</title>
        <authorList>
            <person name="Xi H."/>
        </authorList>
    </citation>
    <scope>NUCLEOTIDE SEQUENCE</scope>
    <source>
        <strain evidence="2">K377</strain>
    </source>
</reference>
<sequence length="186" mass="20759">MIPALTVGKVDAIMAGMSITDKRKAVIGFSEPYALTSNYFVVAKALKLPEMDGTARLSLSSMGVKDSQSRPVMDDLIQPLKSLSHLARRSITFNGGVALTAYQRLNDELSLKAAPPPSCFQKVQQLLNHMFIFEYGLMIAFLYIGKPGEFSEISVKRFRRNLSFPVLLHENSSRFRWRHGCLSACQ</sequence>
<gene>
    <name evidence="2" type="ORF">IEI95_029060</name>
</gene>
<dbReference type="AlphaFoldDB" id="A0AAE2US97"/>
<evidence type="ECO:0000313" key="3">
    <source>
        <dbReference type="Proteomes" id="UP000655037"/>
    </source>
</evidence>
<comment type="caution">
    <text evidence="2">The sequence shown here is derived from an EMBL/GenBank/DDBJ whole genome shotgun (WGS) entry which is preliminary data.</text>
</comment>